<evidence type="ECO:0000313" key="1">
    <source>
        <dbReference type="EMBL" id="EFE05355.1"/>
    </source>
</evidence>
<gene>
    <name evidence="1" type="ORF">CIT292_11276</name>
</gene>
<dbReference type="Proteomes" id="UP000003880">
    <property type="component" value="Unassembled WGS sequence"/>
</dbReference>
<dbReference type="EMBL" id="ABWL02000042">
    <property type="protein sequence ID" value="EFE05355.1"/>
    <property type="molecule type" value="Genomic_DNA"/>
</dbReference>
<accession>D4BL36</accession>
<comment type="caution">
    <text evidence="1">The sequence shown here is derived from an EMBL/GenBank/DDBJ whole genome shotgun (WGS) entry which is preliminary data.</text>
</comment>
<name>D4BL36_9ENTR</name>
<dbReference type="HOGENOM" id="CLU_1358448_0_0_6"/>
<reference evidence="1 2" key="1">
    <citation type="submission" date="2010-02" db="EMBL/GenBank/DDBJ databases">
        <authorList>
            <person name="Weinstock G."/>
            <person name="Sodergren E."/>
            <person name="Clifton S."/>
            <person name="Fulton L."/>
            <person name="Fulton B."/>
            <person name="Courtney L."/>
            <person name="Fronick C."/>
            <person name="Harrison M."/>
            <person name="Strong C."/>
            <person name="Farmer C."/>
            <person name="Delahaunty K."/>
            <person name="Markovic C."/>
            <person name="Hall O."/>
            <person name="Minx P."/>
            <person name="Tomlinson C."/>
            <person name="Mitreva M."/>
            <person name="Nelson J."/>
            <person name="Hou S."/>
            <person name="Wollam A."/>
            <person name="Pepin K.H."/>
            <person name="Johnson M."/>
            <person name="Bhonagiri V."/>
            <person name="Zhang X."/>
            <person name="Suruliraj S."/>
            <person name="Warren W."/>
            <person name="Chinwalla A."/>
            <person name="Mardis E.R."/>
            <person name="Wilson R.K."/>
        </authorList>
    </citation>
    <scope>NUCLEOTIDE SEQUENCE [LARGE SCALE GENOMIC DNA]</scope>
    <source>
        <strain evidence="1 2">ATCC 29220</strain>
    </source>
</reference>
<protein>
    <submittedName>
        <fullName evidence="1">Uncharacterized protein</fullName>
    </submittedName>
</protein>
<dbReference type="eggNOG" id="COG4886">
    <property type="taxonomic scope" value="Bacteria"/>
</dbReference>
<sequence>MHTESSFCFKAGDVLYGLSTGRANIKRIITKLNDYTVKDIIIQNTLTDAVWDRSRYWKFNSEKHISNMLNDKDRGIAFKEFMEKHERYNVTDDKFSKLDDTQRWTKTSKAGLEFQTKVRERKVIFCADELIDAIPEIASKGGAYGDAITAHELRWLYRHRNEDYIKSNVLFSLKGKIVSHDTIFNLKGWEIYQPKNKNKHA</sequence>
<dbReference type="AlphaFoldDB" id="D4BL36"/>
<proteinExistence type="predicted"/>
<organism evidence="1 2">
    <name type="scientific">Citrobacter youngae ATCC 29220</name>
    <dbReference type="NCBI Taxonomy" id="500640"/>
    <lineage>
        <taxon>Bacteria</taxon>
        <taxon>Pseudomonadati</taxon>
        <taxon>Pseudomonadota</taxon>
        <taxon>Gammaproteobacteria</taxon>
        <taxon>Enterobacterales</taxon>
        <taxon>Enterobacteriaceae</taxon>
        <taxon>Citrobacter</taxon>
        <taxon>Citrobacter freundii complex</taxon>
    </lineage>
</organism>
<evidence type="ECO:0000313" key="2">
    <source>
        <dbReference type="Proteomes" id="UP000003880"/>
    </source>
</evidence>